<organism evidence="1 2">
    <name type="scientific">Arachis hypogaea</name>
    <name type="common">Peanut</name>
    <dbReference type="NCBI Taxonomy" id="3818"/>
    <lineage>
        <taxon>Eukaryota</taxon>
        <taxon>Viridiplantae</taxon>
        <taxon>Streptophyta</taxon>
        <taxon>Embryophyta</taxon>
        <taxon>Tracheophyta</taxon>
        <taxon>Spermatophyta</taxon>
        <taxon>Magnoliopsida</taxon>
        <taxon>eudicotyledons</taxon>
        <taxon>Gunneridae</taxon>
        <taxon>Pentapetalae</taxon>
        <taxon>rosids</taxon>
        <taxon>fabids</taxon>
        <taxon>Fabales</taxon>
        <taxon>Fabaceae</taxon>
        <taxon>Papilionoideae</taxon>
        <taxon>50 kb inversion clade</taxon>
        <taxon>dalbergioids sensu lato</taxon>
        <taxon>Dalbergieae</taxon>
        <taxon>Pterocarpus clade</taxon>
        <taxon>Arachis</taxon>
    </lineage>
</organism>
<gene>
    <name evidence="1" type="ORF">Ahy_A07g031711</name>
</gene>
<dbReference type="AlphaFoldDB" id="A0A445C4T6"/>
<dbReference type="PANTHER" id="PTHR33710:SF71">
    <property type="entry name" value="ENDONUCLEASE_EXONUCLEASE_PHOSPHATASE DOMAIN-CONTAINING PROTEIN"/>
    <property type="match status" value="1"/>
</dbReference>
<keyword evidence="2" id="KW-1185">Reference proteome</keyword>
<sequence length="300" mass="35286">MCILNLLEATLRSIKEIKGKRADKTNEVMIKEKERGARKEITKGVSFITGPSIWNRPNDTLTNEADKITEQAHQKLVNFQEANKKDSTKTNPYGSQATPAIAIRDHKSPLTPQERKNQVNYLESHSQEEPHGHGVEREKVHLVSNPRDSVVMRERIDRAMVNWEWRQLFNHDNLIAFPAISSDHCPLLLNTRPTQNIPRLFKYEAYWDDKEECKEIIKEVWTRGNDNVDDWNRLINKTRNCIKTLKEWNRTSFRRANKEIVRWQAKIQQLQNSSHSPSQQEQLKEAKGKIKELWKQEKKY</sequence>
<dbReference type="EMBL" id="SDMP01000007">
    <property type="protein sequence ID" value="RYR45942.1"/>
    <property type="molecule type" value="Genomic_DNA"/>
</dbReference>
<proteinExistence type="predicted"/>
<dbReference type="Proteomes" id="UP000289738">
    <property type="component" value="Chromosome A07"/>
</dbReference>
<name>A0A445C4T6_ARAHY</name>
<accession>A0A445C4T6</accession>
<dbReference type="PANTHER" id="PTHR33710">
    <property type="entry name" value="BNAC02G09200D PROTEIN"/>
    <property type="match status" value="1"/>
</dbReference>
<protein>
    <recommendedName>
        <fullName evidence="3">Endonuclease/exonuclease/phosphatase domain-containing protein</fullName>
    </recommendedName>
</protein>
<reference evidence="1 2" key="1">
    <citation type="submission" date="2019-01" db="EMBL/GenBank/DDBJ databases">
        <title>Sequencing of cultivated peanut Arachis hypogaea provides insights into genome evolution and oil improvement.</title>
        <authorList>
            <person name="Chen X."/>
        </authorList>
    </citation>
    <scope>NUCLEOTIDE SEQUENCE [LARGE SCALE GENOMIC DNA]</scope>
    <source>
        <strain evidence="2">cv. Fuhuasheng</strain>
        <tissue evidence="1">Leaves</tissue>
    </source>
</reference>
<evidence type="ECO:0008006" key="3">
    <source>
        <dbReference type="Google" id="ProtNLM"/>
    </source>
</evidence>
<evidence type="ECO:0000313" key="1">
    <source>
        <dbReference type="EMBL" id="RYR45942.1"/>
    </source>
</evidence>
<comment type="caution">
    <text evidence="1">The sequence shown here is derived from an EMBL/GenBank/DDBJ whole genome shotgun (WGS) entry which is preliminary data.</text>
</comment>
<evidence type="ECO:0000313" key="2">
    <source>
        <dbReference type="Proteomes" id="UP000289738"/>
    </source>
</evidence>